<dbReference type="EMBL" id="GGEC01093080">
    <property type="protein sequence ID" value="MBX73564.1"/>
    <property type="molecule type" value="Transcribed_RNA"/>
</dbReference>
<organism evidence="1">
    <name type="scientific">Rhizophora mucronata</name>
    <name type="common">Asiatic mangrove</name>
    <dbReference type="NCBI Taxonomy" id="61149"/>
    <lineage>
        <taxon>Eukaryota</taxon>
        <taxon>Viridiplantae</taxon>
        <taxon>Streptophyta</taxon>
        <taxon>Embryophyta</taxon>
        <taxon>Tracheophyta</taxon>
        <taxon>Spermatophyta</taxon>
        <taxon>Magnoliopsida</taxon>
        <taxon>eudicotyledons</taxon>
        <taxon>Gunneridae</taxon>
        <taxon>Pentapetalae</taxon>
        <taxon>rosids</taxon>
        <taxon>fabids</taxon>
        <taxon>Malpighiales</taxon>
        <taxon>Rhizophoraceae</taxon>
        <taxon>Rhizophora</taxon>
    </lineage>
</organism>
<protein>
    <submittedName>
        <fullName evidence="1">Uncharacterized protein</fullName>
    </submittedName>
</protein>
<reference evidence="1" key="1">
    <citation type="submission" date="2018-02" db="EMBL/GenBank/DDBJ databases">
        <title>Rhizophora mucronata_Transcriptome.</title>
        <authorList>
            <person name="Meera S.P."/>
            <person name="Sreeshan A."/>
            <person name="Augustine A."/>
        </authorList>
    </citation>
    <scope>NUCLEOTIDE SEQUENCE</scope>
    <source>
        <tissue evidence="1">Leaf</tissue>
    </source>
</reference>
<sequence>MQYKIPNGTRF</sequence>
<evidence type="ECO:0000313" key="1">
    <source>
        <dbReference type="EMBL" id="MBX73564.1"/>
    </source>
</evidence>
<accession>A0A2P2R356</accession>
<proteinExistence type="predicted"/>
<name>A0A2P2R356_RHIMU</name>